<evidence type="ECO:0000313" key="1">
    <source>
        <dbReference type="EMBL" id="KAL3308011.1"/>
    </source>
</evidence>
<gene>
    <name evidence="1" type="ORF">Ciccas_013464</name>
</gene>
<proteinExistence type="predicted"/>
<protein>
    <submittedName>
        <fullName evidence="1">Uncharacterized protein</fullName>
    </submittedName>
</protein>
<dbReference type="EMBL" id="JBJKFK010006044">
    <property type="protein sequence ID" value="KAL3308011.1"/>
    <property type="molecule type" value="Genomic_DNA"/>
</dbReference>
<name>A0ABD2PKI0_9PLAT</name>
<sequence>VANAEFVWLREEGIRLPNRGSAQVQLRRIPDLWRPQSAQRLHWDECIHSTVSHMHPQQCCWVL</sequence>
<comment type="caution">
    <text evidence="1">The sequence shown here is derived from an EMBL/GenBank/DDBJ whole genome shotgun (WGS) entry which is preliminary data.</text>
</comment>
<feature type="non-terminal residue" evidence="1">
    <location>
        <position position="63"/>
    </location>
</feature>
<accession>A0ABD2PKI0</accession>
<evidence type="ECO:0000313" key="2">
    <source>
        <dbReference type="Proteomes" id="UP001626550"/>
    </source>
</evidence>
<keyword evidence="2" id="KW-1185">Reference proteome</keyword>
<dbReference type="Proteomes" id="UP001626550">
    <property type="component" value="Unassembled WGS sequence"/>
</dbReference>
<organism evidence="1 2">
    <name type="scientific">Cichlidogyrus casuarinus</name>
    <dbReference type="NCBI Taxonomy" id="1844966"/>
    <lineage>
        <taxon>Eukaryota</taxon>
        <taxon>Metazoa</taxon>
        <taxon>Spiralia</taxon>
        <taxon>Lophotrochozoa</taxon>
        <taxon>Platyhelminthes</taxon>
        <taxon>Monogenea</taxon>
        <taxon>Monopisthocotylea</taxon>
        <taxon>Dactylogyridea</taxon>
        <taxon>Ancyrocephalidae</taxon>
        <taxon>Cichlidogyrus</taxon>
    </lineage>
</organism>
<reference evidence="1 2" key="1">
    <citation type="submission" date="2024-11" db="EMBL/GenBank/DDBJ databases">
        <title>Adaptive evolution of stress response genes in parasites aligns with host niche diversity.</title>
        <authorList>
            <person name="Hahn C."/>
            <person name="Resl P."/>
        </authorList>
    </citation>
    <scope>NUCLEOTIDE SEQUENCE [LARGE SCALE GENOMIC DNA]</scope>
    <source>
        <strain evidence="1">EGGRZ-B1_66</strain>
        <tissue evidence="1">Body</tissue>
    </source>
</reference>
<dbReference type="AlphaFoldDB" id="A0ABD2PKI0"/>
<feature type="non-terminal residue" evidence="1">
    <location>
        <position position="1"/>
    </location>
</feature>